<accession>A0A9P4PFL9</accession>
<keyword evidence="3" id="KW-1185">Reference proteome</keyword>
<dbReference type="EMBL" id="MU001503">
    <property type="protein sequence ID" value="KAF2443022.1"/>
    <property type="molecule type" value="Genomic_DNA"/>
</dbReference>
<evidence type="ECO:0000313" key="2">
    <source>
        <dbReference type="EMBL" id="KAF2443022.1"/>
    </source>
</evidence>
<reference evidence="2" key="1">
    <citation type="journal article" date="2020" name="Stud. Mycol.">
        <title>101 Dothideomycetes genomes: a test case for predicting lifestyles and emergence of pathogens.</title>
        <authorList>
            <person name="Haridas S."/>
            <person name="Albert R."/>
            <person name="Binder M."/>
            <person name="Bloem J."/>
            <person name="Labutti K."/>
            <person name="Salamov A."/>
            <person name="Andreopoulos B."/>
            <person name="Baker S."/>
            <person name="Barry K."/>
            <person name="Bills G."/>
            <person name="Bluhm B."/>
            <person name="Cannon C."/>
            <person name="Castanera R."/>
            <person name="Culley D."/>
            <person name="Daum C."/>
            <person name="Ezra D."/>
            <person name="Gonzalez J."/>
            <person name="Henrissat B."/>
            <person name="Kuo A."/>
            <person name="Liang C."/>
            <person name="Lipzen A."/>
            <person name="Lutzoni F."/>
            <person name="Magnuson J."/>
            <person name="Mondo S."/>
            <person name="Nolan M."/>
            <person name="Ohm R."/>
            <person name="Pangilinan J."/>
            <person name="Park H.-J."/>
            <person name="Ramirez L."/>
            <person name="Alfaro M."/>
            <person name="Sun H."/>
            <person name="Tritt A."/>
            <person name="Yoshinaga Y."/>
            <person name="Zwiers L.-H."/>
            <person name="Turgeon B."/>
            <person name="Goodwin S."/>
            <person name="Spatafora J."/>
            <person name="Crous P."/>
            <person name="Grigoriev I."/>
        </authorList>
    </citation>
    <scope>NUCLEOTIDE SEQUENCE</scope>
    <source>
        <strain evidence="2">CBS 690.94</strain>
    </source>
</reference>
<dbReference type="AlphaFoldDB" id="A0A9P4PFL9"/>
<evidence type="ECO:0000256" key="1">
    <source>
        <dbReference type="SAM" id="SignalP"/>
    </source>
</evidence>
<gene>
    <name evidence="2" type="ORF">P171DRAFT_433376</name>
</gene>
<feature type="signal peptide" evidence="1">
    <location>
        <begin position="1"/>
        <end position="20"/>
    </location>
</feature>
<organism evidence="2 3">
    <name type="scientific">Karstenula rhodostoma CBS 690.94</name>
    <dbReference type="NCBI Taxonomy" id="1392251"/>
    <lineage>
        <taxon>Eukaryota</taxon>
        <taxon>Fungi</taxon>
        <taxon>Dikarya</taxon>
        <taxon>Ascomycota</taxon>
        <taxon>Pezizomycotina</taxon>
        <taxon>Dothideomycetes</taxon>
        <taxon>Pleosporomycetidae</taxon>
        <taxon>Pleosporales</taxon>
        <taxon>Massarineae</taxon>
        <taxon>Didymosphaeriaceae</taxon>
        <taxon>Karstenula</taxon>
    </lineage>
</organism>
<feature type="chain" id="PRO_5040236013" evidence="1">
    <location>
        <begin position="21"/>
        <end position="83"/>
    </location>
</feature>
<protein>
    <submittedName>
        <fullName evidence="2">Uncharacterized protein</fullName>
    </submittedName>
</protein>
<proteinExistence type="predicted"/>
<evidence type="ECO:0000313" key="3">
    <source>
        <dbReference type="Proteomes" id="UP000799764"/>
    </source>
</evidence>
<dbReference type="Proteomes" id="UP000799764">
    <property type="component" value="Unassembled WGS sequence"/>
</dbReference>
<comment type="caution">
    <text evidence="2">The sequence shown here is derived from an EMBL/GenBank/DDBJ whole genome shotgun (WGS) entry which is preliminary data.</text>
</comment>
<name>A0A9P4PFL9_9PLEO</name>
<keyword evidence="1" id="KW-0732">Signal</keyword>
<sequence>MRSTIVTLLSLSLATSSAIAAPVSPPCITNNGMIYCNAQNVPEGYKWPRMERRGQEPTCIMSNGMLYCNTKNVPAGYRWPRTN</sequence>